<evidence type="ECO:0000256" key="3">
    <source>
        <dbReference type="ARBA" id="ARBA00004236"/>
    </source>
</evidence>
<evidence type="ECO:0000256" key="25">
    <source>
        <dbReference type="ARBA" id="ARBA00057992"/>
    </source>
</evidence>
<feature type="non-terminal residue" evidence="32">
    <location>
        <position position="683"/>
    </location>
</feature>
<dbReference type="GO" id="GO:0005886">
    <property type="term" value="C:plasma membrane"/>
    <property type="evidence" value="ECO:0007669"/>
    <property type="project" value="UniProtKB-SubCell"/>
</dbReference>
<comment type="catalytic activity">
    <reaction evidence="23">
        <text>3',5'-cyclic GMP + H2O = GMP + H(+)</text>
        <dbReference type="Rhea" id="RHEA:16957"/>
        <dbReference type="ChEBI" id="CHEBI:15377"/>
        <dbReference type="ChEBI" id="CHEBI:15378"/>
        <dbReference type="ChEBI" id="CHEBI:57746"/>
        <dbReference type="ChEBI" id="CHEBI:58115"/>
    </reaction>
    <physiologicalReaction direction="left-to-right" evidence="23">
        <dbReference type="Rhea" id="RHEA:16958"/>
    </physiologicalReaction>
</comment>
<evidence type="ECO:0000256" key="23">
    <source>
        <dbReference type="ARBA" id="ARBA00033684"/>
    </source>
</evidence>
<feature type="binding site" evidence="29">
    <location>
        <position position="453"/>
    </location>
    <ligand>
        <name>Zn(2+)</name>
        <dbReference type="ChEBI" id="CHEBI:29105"/>
        <label>2</label>
    </ligand>
</feature>
<keyword evidence="20" id="KW-0472">Membrane</keyword>
<keyword evidence="10" id="KW-0140">cGMP</keyword>
<dbReference type="SUPFAM" id="SSF55781">
    <property type="entry name" value="GAF domain-like"/>
    <property type="match status" value="2"/>
</dbReference>
<evidence type="ECO:0000256" key="11">
    <source>
        <dbReference type="ARBA" id="ARBA00022723"/>
    </source>
</evidence>
<dbReference type="EMBL" id="WBND01000149">
    <property type="protein sequence ID" value="NXC82490.1"/>
    <property type="molecule type" value="Genomic_DNA"/>
</dbReference>
<dbReference type="FunFam" id="3.30.450.40:FF:000007">
    <property type="entry name" value="Phosphodiesterase"/>
    <property type="match status" value="1"/>
</dbReference>
<evidence type="ECO:0000256" key="12">
    <source>
        <dbReference type="ARBA" id="ARBA00022737"/>
    </source>
</evidence>
<evidence type="ECO:0000256" key="14">
    <source>
        <dbReference type="ARBA" id="ARBA00022787"/>
    </source>
</evidence>
<keyword evidence="21" id="KW-0114">cAMP</keyword>
<dbReference type="SMART" id="SM00471">
    <property type="entry name" value="HDc"/>
    <property type="match status" value="1"/>
</dbReference>
<evidence type="ECO:0000256" key="8">
    <source>
        <dbReference type="ARBA" id="ARBA00022475"/>
    </source>
</evidence>
<comment type="caution">
    <text evidence="32">The sequence shown here is derived from an EMBL/GenBank/DDBJ whole genome shotgun (WGS) entry which is preliminary data.</text>
</comment>
<dbReference type="Proteomes" id="UP000631545">
    <property type="component" value="Unassembled WGS sequence"/>
</dbReference>
<sequence>LKQETQSLCCCLLLVSEDNHQLFCQVVGDRVLDEEISFSLTFGRLGQVVEDKKPITLKDISEEEHKQLSSMLGCEVTSMLCVPVISRATSQVVALACAFNKLSGERCAPASYTDTDEHKIQHCFCYTSTVLTSTLAFQKEQKLKCECQALLQVAKNLFTHLDDVSVLLQEIITEARNLSNAEICSVFLLDRLSHELVAKVFDGGVVDDESYEIRIPADQGIAGHVATTGKILNIKDAYSHPLFYRGVDDSTGFRTRNILCFPIKNESQEVIGVAELVNKINGPWFSKFDEDLATAFSIYCGISIAHVCAGGSSTWRGSHTGRVVGHWLWLLQVSDDEYTKLLSEGIQPVSTIDPNFASFTYTPRSLPEDDTSMAILSMLQDMNFINTYKMDRQTLTRFCLMVKKGYRDPPYHNWMHAFSVSHFCYLLYKNLELVNYLEDIEIFALFISCMCHDLDHRGTNNSFQVASKSVLAALYSSEGSVMERHHFAQAIAILNSQGCNIFDHFSRKDYQRMLDLMRDIILATDLAHHLRIFKDLQKMAEVGYDPKNKQHRSLLLCLLMTSCDLSDQTKGWKTTRKIADPLPPPPPLGWDGVLCGESCRCWGAFQAVGMGLHSAKGVALERPCADGVHPPLPRLLQDLFPKAAELYERVASNREQWTKVSHKFTIRGLPSNNSLDFLDEEYD</sequence>
<dbReference type="Gene3D" id="1.10.1300.10">
    <property type="entry name" value="3'5'-cyclic nucleotide phosphodiesterase, catalytic domain"/>
    <property type="match status" value="1"/>
</dbReference>
<comment type="similarity">
    <text evidence="27">Belongs to the cyclic nucleotide phosphodiesterase family. PDE2 subfamily.</text>
</comment>
<evidence type="ECO:0000256" key="2">
    <source>
        <dbReference type="ARBA" id="ARBA00001947"/>
    </source>
</evidence>
<evidence type="ECO:0000256" key="18">
    <source>
        <dbReference type="ARBA" id="ARBA00022992"/>
    </source>
</evidence>
<dbReference type="CDD" id="cd00077">
    <property type="entry name" value="HDc"/>
    <property type="match status" value="1"/>
</dbReference>
<dbReference type="Gene3D" id="3.30.450.40">
    <property type="match status" value="2"/>
</dbReference>
<feature type="binding site" evidence="29">
    <location>
        <position position="452"/>
    </location>
    <ligand>
        <name>Zn(2+)</name>
        <dbReference type="ChEBI" id="CHEBI:29105"/>
        <label>1</label>
    </ligand>
</feature>
<keyword evidence="15" id="KW-0999">Mitochondrion inner membrane</keyword>
<comment type="function">
    <text evidence="25">cGMP-activated cyclic nucleotide phosphodiesterase with a dual-specificity for the second messengers cAMP and cGMP, which are key regulators of many important physiological processes. Has a higher efficiency with cGMP compared to cAMP. Plays a role in cell growth and migration.</text>
</comment>
<evidence type="ECO:0000256" key="28">
    <source>
        <dbReference type="PIRSR" id="PIRSR623088-1"/>
    </source>
</evidence>
<evidence type="ECO:0000256" key="20">
    <source>
        <dbReference type="ARBA" id="ARBA00023136"/>
    </source>
</evidence>
<dbReference type="FunFam" id="3.30.450.40:FF:000014">
    <property type="entry name" value="Phosphodiesterase"/>
    <property type="match status" value="1"/>
</dbReference>
<evidence type="ECO:0000256" key="22">
    <source>
        <dbReference type="ARBA" id="ARBA00033675"/>
    </source>
</evidence>
<dbReference type="SUPFAM" id="SSF109604">
    <property type="entry name" value="HD-domain/PDEase-like"/>
    <property type="match status" value="1"/>
</dbReference>
<dbReference type="EC" id="3.1.4.-" evidence="30"/>
<dbReference type="InterPro" id="IPR023174">
    <property type="entry name" value="PDEase_CS"/>
</dbReference>
<keyword evidence="18" id="KW-0142">cGMP-binding</keyword>
<dbReference type="PROSITE" id="PS51845">
    <property type="entry name" value="PDEASE_I_2"/>
    <property type="match status" value="1"/>
</dbReference>
<organism evidence="32 33">
    <name type="scientific">Tychaedon coryphoeus</name>
    <name type="common">Karoo scrub-robin</name>
    <name type="synonym">Erythropygia coryphaeus</name>
    <dbReference type="NCBI Taxonomy" id="614051"/>
    <lineage>
        <taxon>Eukaryota</taxon>
        <taxon>Metazoa</taxon>
        <taxon>Chordata</taxon>
        <taxon>Craniata</taxon>
        <taxon>Vertebrata</taxon>
        <taxon>Euteleostomi</taxon>
        <taxon>Archelosauria</taxon>
        <taxon>Archosauria</taxon>
        <taxon>Dinosauria</taxon>
        <taxon>Saurischia</taxon>
        <taxon>Theropoda</taxon>
        <taxon>Coelurosauria</taxon>
        <taxon>Aves</taxon>
        <taxon>Neognathae</taxon>
        <taxon>Neoaves</taxon>
        <taxon>Telluraves</taxon>
        <taxon>Australaves</taxon>
        <taxon>Passeriformes</taxon>
        <taxon>Muscicapidae</taxon>
        <taxon>Cercotrichas</taxon>
    </lineage>
</organism>
<dbReference type="PROSITE" id="PS00126">
    <property type="entry name" value="PDEASE_I_1"/>
    <property type="match status" value="1"/>
</dbReference>
<dbReference type="GO" id="GO:0005741">
    <property type="term" value="C:mitochondrial outer membrane"/>
    <property type="evidence" value="ECO:0007669"/>
    <property type="project" value="UniProtKB-SubCell"/>
</dbReference>
<evidence type="ECO:0000256" key="16">
    <source>
        <dbReference type="ARBA" id="ARBA00022801"/>
    </source>
</evidence>
<keyword evidence="17" id="KW-0862">Zinc</keyword>
<comment type="cofactor">
    <cofactor evidence="2">
        <name>Zn(2+)</name>
        <dbReference type="ChEBI" id="CHEBI:29105"/>
    </cofactor>
</comment>
<evidence type="ECO:0000256" key="21">
    <source>
        <dbReference type="ARBA" id="ARBA00023149"/>
    </source>
</evidence>
<evidence type="ECO:0000313" key="32">
    <source>
        <dbReference type="EMBL" id="NXC82490.1"/>
    </source>
</evidence>
<evidence type="ECO:0000256" key="1">
    <source>
        <dbReference type="ARBA" id="ARBA00001946"/>
    </source>
</evidence>
<evidence type="ECO:0000256" key="10">
    <source>
        <dbReference type="ARBA" id="ARBA00022535"/>
    </source>
</evidence>
<proteinExistence type="inferred from homology"/>
<dbReference type="InterPro" id="IPR023088">
    <property type="entry name" value="PDEase"/>
</dbReference>
<dbReference type="GO" id="GO:0004114">
    <property type="term" value="F:3',5'-cyclic-nucleotide phosphodiesterase activity"/>
    <property type="evidence" value="ECO:0007669"/>
    <property type="project" value="UniProtKB-EC"/>
</dbReference>
<dbReference type="Pfam" id="PF01590">
    <property type="entry name" value="GAF"/>
    <property type="match status" value="1"/>
</dbReference>
<keyword evidence="14" id="KW-1000">Mitochondrion outer membrane</keyword>
<dbReference type="Pfam" id="PF00233">
    <property type="entry name" value="PDEase_I"/>
    <property type="match status" value="1"/>
</dbReference>
<dbReference type="SMART" id="SM00065">
    <property type="entry name" value="GAF"/>
    <property type="match status" value="2"/>
</dbReference>
<comment type="function">
    <text evidence="26">Regulates mitochondrial cAMP levels and respiration. Involved in the regulation of mitochondria morphology/dynamics and apoptotic cell death via local modulation of cAMP/PKA signaling in the mitochondrion, including the monitoring of local cAMP levels at the outer mitochondrial membrane and of PKA-dependent phosphorylation of DNM1L.</text>
</comment>
<dbReference type="InterPro" id="IPR036971">
    <property type="entry name" value="PDEase_catalytic_dom_sf"/>
</dbReference>
<evidence type="ECO:0000256" key="30">
    <source>
        <dbReference type="RuleBase" id="RU363067"/>
    </source>
</evidence>
<protein>
    <recommendedName>
        <fullName evidence="30">Phosphodiesterase</fullName>
        <ecNumber evidence="30">3.1.4.-</ecNumber>
    </recommendedName>
</protein>
<feature type="binding site" evidence="29">
    <location>
        <position position="564"/>
    </location>
    <ligand>
        <name>Zn(2+)</name>
        <dbReference type="ChEBI" id="CHEBI:29105"/>
        <label>1</label>
    </ligand>
</feature>
<evidence type="ECO:0000256" key="19">
    <source>
        <dbReference type="ARBA" id="ARBA00023128"/>
    </source>
</evidence>
<dbReference type="GO" id="GO:0005743">
    <property type="term" value="C:mitochondrial inner membrane"/>
    <property type="evidence" value="ECO:0007669"/>
    <property type="project" value="UniProtKB-SubCell"/>
</dbReference>
<comment type="catalytic activity">
    <reaction evidence="22">
        <text>3',5'-cyclic AMP + H2O = AMP + H(+)</text>
        <dbReference type="Rhea" id="RHEA:25277"/>
        <dbReference type="ChEBI" id="CHEBI:15377"/>
        <dbReference type="ChEBI" id="CHEBI:15378"/>
        <dbReference type="ChEBI" id="CHEBI:58165"/>
        <dbReference type="ChEBI" id="CHEBI:456215"/>
    </reaction>
    <physiologicalReaction direction="left-to-right" evidence="22">
        <dbReference type="Rhea" id="RHEA:25278"/>
    </physiologicalReaction>
</comment>
<dbReference type="PRINTS" id="PR00387">
    <property type="entry name" value="PDIESTERASE1"/>
</dbReference>
<dbReference type="GO" id="GO:0046872">
    <property type="term" value="F:metal ion binding"/>
    <property type="evidence" value="ECO:0007669"/>
    <property type="project" value="UniProtKB-KW"/>
</dbReference>
<feature type="non-terminal residue" evidence="32">
    <location>
        <position position="1"/>
    </location>
</feature>
<evidence type="ECO:0000256" key="6">
    <source>
        <dbReference type="ARBA" id="ARBA00004496"/>
    </source>
</evidence>
<dbReference type="FunFam" id="1.10.1300.10:FF:000009">
    <property type="entry name" value="Phosphodiesterase"/>
    <property type="match status" value="1"/>
</dbReference>
<evidence type="ECO:0000256" key="26">
    <source>
        <dbReference type="ARBA" id="ARBA00058327"/>
    </source>
</evidence>
<dbReference type="InterPro" id="IPR003018">
    <property type="entry name" value="GAF"/>
</dbReference>
<comment type="cofactor">
    <cofactor evidence="1">
        <name>Mg(2+)</name>
        <dbReference type="ChEBI" id="CHEBI:18420"/>
    </cofactor>
</comment>
<accession>A0A851QSW1</accession>
<evidence type="ECO:0000256" key="9">
    <source>
        <dbReference type="ARBA" id="ARBA00022490"/>
    </source>
</evidence>
<keyword evidence="11 29" id="KW-0479">Metal-binding</keyword>
<feature type="binding site" evidence="29">
    <location>
        <position position="416"/>
    </location>
    <ligand>
        <name>Zn(2+)</name>
        <dbReference type="ChEBI" id="CHEBI:29105"/>
        <label>1</label>
    </ligand>
</feature>
<comment type="catalytic activity">
    <reaction evidence="24">
        <text>a nucleoside 3',5'-cyclic phosphate + H2O = a nucleoside 5'-phosphate + H(+)</text>
        <dbReference type="Rhea" id="RHEA:14653"/>
        <dbReference type="ChEBI" id="CHEBI:15377"/>
        <dbReference type="ChEBI" id="CHEBI:15378"/>
        <dbReference type="ChEBI" id="CHEBI:57867"/>
        <dbReference type="ChEBI" id="CHEBI:58464"/>
        <dbReference type="EC" id="3.1.4.17"/>
    </reaction>
    <physiologicalReaction direction="left-to-right" evidence="24">
        <dbReference type="Rhea" id="RHEA:14654"/>
    </physiologicalReaction>
</comment>
<dbReference type="InterPro" id="IPR003607">
    <property type="entry name" value="HD/PDEase_dom"/>
</dbReference>
<evidence type="ECO:0000256" key="15">
    <source>
        <dbReference type="ARBA" id="ARBA00022792"/>
    </source>
</evidence>
<keyword evidence="8" id="KW-1003">Cell membrane</keyword>
<evidence type="ECO:0000256" key="24">
    <source>
        <dbReference type="ARBA" id="ARBA00033709"/>
    </source>
</evidence>
<evidence type="ECO:0000256" key="29">
    <source>
        <dbReference type="PIRSR" id="PIRSR623088-3"/>
    </source>
</evidence>
<evidence type="ECO:0000256" key="27">
    <source>
        <dbReference type="ARBA" id="ARBA00061038"/>
    </source>
</evidence>
<evidence type="ECO:0000256" key="4">
    <source>
        <dbReference type="ARBA" id="ARBA00004273"/>
    </source>
</evidence>
<keyword evidence="33" id="KW-1185">Reference proteome</keyword>
<dbReference type="InterPro" id="IPR029016">
    <property type="entry name" value="GAF-like_dom_sf"/>
</dbReference>
<dbReference type="InterPro" id="IPR002073">
    <property type="entry name" value="PDEase_catalytic_dom"/>
</dbReference>
<keyword evidence="19" id="KW-0496">Mitochondrion</keyword>
<keyword evidence="9" id="KW-0963">Cytoplasm</keyword>
<feature type="binding site" evidence="29">
    <location>
        <position position="453"/>
    </location>
    <ligand>
        <name>Zn(2+)</name>
        <dbReference type="ChEBI" id="CHEBI:29105"/>
        <label>1</label>
    </ligand>
</feature>
<reference evidence="32" key="1">
    <citation type="submission" date="2019-09" db="EMBL/GenBank/DDBJ databases">
        <title>Bird 10,000 Genomes (B10K) Project - Family phase.</title>
        <authorList>
            <person name="Zhang G."/>
        </authorList>
    </citation>
    <scope>NUCLEOTIDE SEQUENCE</scope>
    <source>
        <strain evidence="32">OUT-0024</strain>
        <tissue evidence="32">Muscle</tissue>
    </source>
</reference>
<name>A0A851QSW1_TYCCO</name>
<evidence type="ECO:0000256" key="17">
    <source>
        <dbReference type="ARBA" id="ARBA00022833"/>
    </source>
</evidence>
<feature type="active site" description="Proton donor" evidence="28">
    <location>
        <position position="412"/>
    </location>
</feature>
<evidence type="ECO:0000259" key="31">
    <source>
        <dbReference type="PROSITE" id="PS51845"/>
    </source>
</evidence>
<feature type="domain" description="PDEase" evidence="31">
    <location>
        <begin position="334"/>
        <end position="664"/>
    </location>
</feature>
<comment type="cofactor">
    <cofactor evidence="30">
        <name>a divalent metal cation</name>
        <dbReference type="ChEBI" id="CHEBI:60240"/>
    </cofactor>
    <text evidence="30">Binds 2 divalent metal cations per subunit. Site 1 may preferentially bind zinc ions, while site 2 has a preference for magnesium and/or manganese ions.</text>
</comment>
<dbReference type="GO" id="GO:0030553">
    <property type="term" value="F:cGMP binding"/>
    <property type="evidence" value="ECO:0007669"/>
    <property type="project" value="UniProtKB-KW"/>
</dbReference>
<keyword evidence="13" id="KW-0547">Nucleotide-binding</keyword>
<dbReference type="GO" id="GO:0007165">
    <property type="term" value="P:signal transduction"/>
    <property type="evidence" value="ECO:0007669"/>
    <property type="project" value="InterPro"/>
</dbReference>
<keyword evidence="16 30" id="KW-0378">Hydrolase</keyword>
<keyword evidence="12" id="KW-0677">Repeat</keyword>
<evidence type="ECO:0000313" key="33">
    <source>
        <dbReference type="Proteomes" id="UP000631545"/>
    </source>
</evidence>
<dbReference type="PANTHER" id="PTHR11347">
    <property type="entry name" value="CYCLIC NUCLEOTIDE PHOSPHODIESTERASE"/>
    <property type="match status" value="1"/>
</dbReference>
<evidence type="ECO:0000256" key="7">
    <source>
        <dbReference type="ARBA" id="ARBA00011738"/>
    </source>
</evidence>
<comment type="subunit">
    <text evidence="7">Homodimer.</text>
</comment>
<evidence type="ECO:0000256" key="13">
    <source>
        <dbReference type="ARBA" id="ARBA00022741"/>
    </source>
</evidence>
<comment type="subcellular location">
    <subcellularLocation>
        <location evidence="3">Cell membrane</location>
    </subcellularLocation>
    <subcellularLocation>
        <location evidence="6">Cytoplasm</location>
    </subcellularLocation>
    <subcellularLocation>
        <location evidence="4">Mitochondrion inner membrane</location>
    </subcellularLocation>
    <subcellularLocation>
        <location evidence="5">Mitochondrion outer membrane</location>
    </subcellularLocation>
</comment>
<dbReference type="AlphaFoldDB" id="A0A851QSW1"/>
<gene>
    <name evidence="32" type="primary">Pde2a</name>
    <name evidence="32" type="ORF">CERCOR_R07399</name>
</gene>
<evidence type="ECO:0000256" key="5">
    <source>
        <dbReference type="ARBA" id="ARBA00004294"/>
    </source>
</evidence>